<dbReference type="Proteomes" id="UP000027195">
    <property type="component" value="Unassembled WGS sequence"/>
</dbReference>
<feature type="region of interest" description="Disordered" evidence="1">
    <location>
        <begin position="50"/>
        <end position="81"/>
    </location>
</feature>
<name>A0A067MFH6_BOTB1</name>
<dbReference type="InParanoid" id="A0A067MFH6"/>
<reference evidence="3" key="1">
    <citation type="journal article" date="2014" name="Proc. Natl. Acad. Sci. U.S.A.">
        <title>Extensive sampling of basidiomycete genomes demonstrates inadequacy of the white-rot/brown-rot paradigm for wood decay fungi.</title>
        <authorList>
            <person name="Riley R."/>
            <person name="Salamov A.A."/>
            <person name="Brown D.W."/>
            <person name="Nagy L.G."/>
            <person name="Floudas D."/>
            <person name="Held B.W."/>
            <person name="Levasseur A."/>
            <person name="Lombard V."/>
            <person name="Morin E."/>
            <person name="Otillar R."/>
            <person name="Lindquist E.A."/>
            <person name="Sun H."/>
            <person name="LaButti K.M."/>
            <person name="Schmutz J."/>
            <person name="Jabbour D."/>
            <person name="Luo H."/>
            <person name="Baker S.E."/>
            <person name="Pisabarro A.G."/>
            <person name="Walton J.D."/>
            <person name="Blanchette R.A."/>
            <person name="Henrissat B."/>
            <person name="Martin F."/>
            <person name="Cullen D."/>
            <person name="Hibbett D.S."/>
            <person name="Grigoriev I.V."/>
        </authorList>
    </citation>
    <scope>NUCLEOTIDE SEQUENCE [LARGE SCALE GENOMIC DNA]</scope>
    <source>
        <strain evidence="3">FD-172 SS1</strain>
    </source>
</reference>
<evidence type="ECO:0000313" key="3">
    <source>
        <dbReference type="Proteomes" id="UP000027195"/>
    </source>
</evidence>
<evidence type="ECO:0000256" key="1">
    <source>
        <dbReference type="SAM" id="MobiDB-lite"/>
    </source>
</evidence>
<dbReference type="AlphaFoldDB" id="A0A067MFH6"/>
<gene>
    <name evidence="2" type="ORF">BOTBODRAFT_33457</name>
</gene>
<dbReference type="PANTHER" id="PTHR40460:SF1">
    <property type="entry name" value="CSBD-LIKE DOMAIN-CONTAINING PROTEIN"/>
    <property type="match status" value="1"/>
</dbReference>
<dbReference type="OrthoDB" id="9999611at2759"/>
<organism evidence="2 3">
    <name type="scientific">Botryobasidium botryosum (strain FD-172 SS1)</name>
    <dbReference type="NCBI Taxonomy" id="930990"/>
    <lineage>
        <taxon>Eukaryota</taxon>
        <taxon>Fungi</taxon>
        <taxon>Dikarya</taxon>
        <taxon>Basidiomycota</taxon>
        <taxon>Agaricomycotina</taxon>
        <taxon>Agaricomycetes</taxon>
        <taxon>Cantharellales</taxon>
        <taxon>Botryobasidiaceae</taxon>
        <taxon>Botryobasidium</taxon>
    </lineage>
</organism>
<evidence type="ECO:0000313" key="2">
    <source>
        <dbReference type="EMBL" id="KDQ13435.1"/>
    </source>
</evidence>
<proteinExistence type="predicted"/>
<dbReference type="HOGENOM" id="CLU_2573579_0_0_1"/>
<dbReference type="EMBL" id="KL198043">
    <property type="protein sequence ID" value="KDQ13435.1"/>
    <property type="molecule type" value="Genomic_DNA"/>
</dbReference>
<protein>
    <recommendedName>
        <fullName evidence="4">CsbD-like domain-containing protein</fullName>
    </recommendedName>
</protein>
<feature type="compositionally biased region" description="Polar residues" evidence="1">
    <location>
        <begin position="68"/>
        <end position="81"/>
    </location>
</feature>
<evidence type="ECO:0008006" key="4">
    <source>
        <dbReference type="Google" id="ProtNLM"/>
    </source>
</evidence>
<keyword evidence="3" id="KW-1185">Reference proteome</keyword>
<dbReference type="STRING" id="930990.A0A067MFH6"/>
<accession>A0A067MFH6</accession>
<sequence>MTFNSNPMAFMKGSAKEVLGNMVGSEQMAAEGAAQGYAVGASDRVAGKKDSVLGAVTGDKTQRAPGEAQQQKGSTQQTLNS</sequence>
<dbReference type="PANTHER" id="PTHR40460">
    <property type="entry name" value="CHROMOSOME 1, WHOLE GENOME SHOTGUN SEQUENCE"/>
    <property type="match status" value="1"/>
</dbReference>